<dbReference type="EMBL" id="VBOY01000074">
    <property type="protein sequence ID" value="TMQ65123.1"/>
    <property type="molecule type" value="Genomic_DNA"/>
</dbReference>
<keyword evidence="2" id="KW-0812">Transmembrane</keyword>
<reference evidence="3 4" key="1">
    <citation type="journal article" date="2019" name="Nat. Microbiol.">
        <title>Mediterranean grassland soil C-N compound turnover is dependent on rainfall and depth, and is mediated by genomically divergent microorganisms.</title>
        <authorList>
            <person name="Diamond S."/>
            <person name="Andeer P.F."/>
            <person name="Li Z."/>
            <person name="Crits-Christoph A."/>
            <person name="Burstein D."/>
            <person name="Anantharaman K."/>
            <person name="Lane K.R."/>
            <person name="Thomas B.C."/>
            <person name="Pan C."/>
            <person name="Northen T.R."/>
            <person name="Banfield J.F."/>
        </authorList>
    </citation>
    <scope>NUCLEOTIDE SEQUENCE [LARGE SCALE GENOMIC DNA]</scope>
    <source>
        <strain evidence="3">WS_8</strain>
    </source>
</reference>
<evidence type="ECO:0000313" key="3">
    <source>
        <dbReference type="EMBL" id="TMQ65123.1"/>
    </source>
</evidence>
<sequence>MAKAKRRQAQAAPGAPASVPTHAPPFPSRDEIILTLLAAACVLLAATTRIYETDVWQHLAVGRAIWTTHAIPTLQVWSWPTYGTIDTTSSYSWLFRFLVYPWWAALGELGLLLWRWATTLAAFGLLWKAARVLGARGPWLALTLVACALVYHQRAQVRPETLAAVWLAAVLLVLEQCRAGQRGRSPWLVGLLWVWVNTHVSYVLGFLLVGIYALFDRPAASRGEPRGRGLPLWAIGIAAAAVSFVNPYGWRALWQPFAYVLQQRNEPIYRAIGELLPFDLRWNRWNGAPFLLALWPVLLVMRARQRRFDAVEAVICVAFTAQAVLSGRFLGFWALVAVPFLARGLSEWHLAHRPQARAAPAWACAAVLAVLYVGELSRRDVSFGYRIVPTSVPVRACDFIAAHGIRGRAFNSFEFGGYMLWRFWPDRGRLPFLDIHQAGSPVERQTYMEAHANRDGWLALNQRYRPDFVLTRRFGATGDSLKDFADADAAWALVFADDVAAVYVRRAGAPVGLVDRFTYHILPAGSAGLAKVRAGFADPAFRAALRADLDRQIAASPFHATASSFRATLDLTEGRLDLAEADLEEAHAVDPRIAYYAERRGAIAELKHDWRAALSWYLRQRRVGAEPDLDLRIARAYRALGDARRAARFYRGLLKGPFAAEAADSLRALGEPGP</sequence>
<dbReference type="SUPFAM" id="SSF48452">
    <property type="entry name" value="TPR-like"/>
    <property type="match status" value="1"/>
</dbReference>
<dbReference type="Proteomes" id="UP000316609">
    <property type="component" value="Unassembled WGS sequence"/>
</dbReference>
<proteinExistence type="predicted"/>
<evidence type="ECO:0000256" key="2">
    <source>
        <dbReference type="SAM" id="Phobius"/>
    </source>
</evidence>
<dbReference type="InterPro" id="IPR011990">
    <property type="entry name" value="TPR-like_helical_dom_sf"/>
</dbReference>
<feature type="transmembrane region" description="Helical" evidence="2">
    <location>
        <begin position="102"/>
        <end position="126"/>
    </location>
</feature>
<dbReference type="Gene3D" id="1.25.40.10">
    <property type="entry name" value="Tetratricopeptide repeat domain"/>
    <property type="match status" value="1"/>
</dbReference>
<feature type="region of interest" description="Disordered" evidence="1">
    <location>
        <begin position="1"/>
        <end position="23"/>
    </location>
</feature>
<feature type="transmembrane region" description="Helical" evidence="2">
    <location>
        <begin position="313"/>
        <end position="336"/>
    </location>
</feature>
<evidence type="ECO:0000256" key="1">
    <source>
        <dbReference type="SAM" id="MobiDB-lite"/>
    </source>
</evidence>
<evidence type="ECO:0000313" key="4">
    <source>
        <dbReference type="Proteomes" id="UP000316609"/>
    </source>
</evidence>
<dbReference type="AlphaFoldDB" id="A0A538TNC9"/>
<gene>
    <name evidence="3" type="ORF">E6K78_08090</name>
</gene>
<evidence type="ECO:0008006" key="5">
    <source>
        <dbReference type="Google" id="ProtNLM"/>
    </source>
</evidence>
<keyword evidence="2" id="KW-0472">Membrane</keyword>
<keyword evidence="2" id="KW-1133">Transmembrane helix</keyword>
<feature type="transmembrane region" description="Helical" evidence="2">
    <location>
        <begin position="133"/>
        <end position="152"/>
    </location>
</feature>
<comment type="caution">
    <text evidence="3">The sequence shown here is derived from an EMBL/GenBank/DDBJ whole genome shotgun (WGS) entry which is preliminary data.</text>
</comment>
<organism evidence="3 4">
    <name type="scientific">Eiseniibacteriota bacterium</name>
    <dbReference type="NCBI Taxonomy" id="2212470"/>
    <lineage>
        <taxon>Bacteria</taxon>
        <taxon>Candidatus Eiseniibacteriota</taxon>
    </lineage>
</organism>
<feature type="transmembrane region" description="Helical" evidence="2">
    <location>
        <begin position="227"/>
        <end position="245"/>
    </location>
</feature>
<protein>
    <recommendedName>
        <fullName evidence="5">Tetratricopeptide repeat protein</fullName>
    </recommendedName>
</protein>
<accession>A0A538TNC9</accession>
<feature type="transmembrane region" description="Helical" evidence="2">
    <location>
        <begin position="192"/>
        <end position="215"/>
    </location>
</feature>
<name>A0A538TNC9_UNCEI</name>